<comment type="caution">
    <text evidence="1">The sequence shown here is derived from an EMBL/GenBank/DDBJ whole genome shotgun (WGS) entry which is preliminary data.</text>
</comment>
<accession>A0AAN6SYC6</accession>
<keyword evidence="2" id="KW-1185">Reference proteome</keyword>
<dbReference type="AlphaFoldDB" id="A0AAN6SYC6"/>
<organism evidence="1 2">
    <name type="scientific">Parathielavia hyrcaniae</name>
    <dbReference type="NCBI Taxonomy" id="113614"/>
    <lineage>
        <taxon>Eukaryota</taxon>
        <taxon>Fungi</taxon>
        <taxon>Dikarya</taxon>
        <taxon>Ascomycota</taxon>
        <taxon>Pezizomycotina</taxon>
        <taxon>Sordariomycetes</taxon>
        <taxon>Sordariomycetidae</taxon>
        <taxon>Sordariales</taxon>
        <taxon>Chaetomiaceae</taxon>
        <taxon>Parathielavia</taxon>
    </lineage>
</organism>
<evidence type="ECO:0000313" key="1">
    <source>
        <dbReference type="EMBL" id="KAK4097377.1"/>
    </source>
</evidence>
<proteinExistence type="predicted"/>
<evidence type="ECO:0000313" key="2">
    <source>
        <dbReference type="Proteomes" id="UP001305647"/>
    </source>
</evidence>
<gene>
    <name evidence="1" type="ORF">N658DRAFT_500443</name>
</gene>
<reference evidence="1" key="1">
    <citation type="journal article" date="2023" name="Mol. Phylogenet. Evol.">
        <title>Genome-scale phylogeny and comparative genomics of the fungal order Sordariales.</title>
        <authorList>
            <person name="Hensen N."/>
            <person name="Bonometti L."/>
            <person name="Westerberg I."/>
            <person name="Brannstrom I.O."/>
            <person name="Guillou S."/>
            <person name="Cros-Aarteil S."/>
            <person name="Calhoun S."/>
            <person name="Haridas S."/>
            <person name="Kuo A."/>
            <person name="Mondo S."/>
            <person name="Pangilinan J."/>
            <person name="Riley R."/>
            <person name="LaButti K."/>
            <person name="Andreopoulos B."/>
            <person name="Lipzen A."/>
            <person name="Chen C."/>
            <person name="Yan M."/>
            <person name="Daum C."/>
            <person name="Ng V."/>
            <person name="Clum A."/>
            <person name="Steindorff A."/>
            <person name="Ohm R.A."/>
            <person name="Martin F."/>
            <person name="Silar P."/>
            <person name="Natvig D.O."/>
            <person name="Lalanne C."/>
            <person name="Gautier V."/>
            <person name="Ament-Velasquez S.L."/>
            <person name="Kruys A."/>
            <person name="Hutchinson M.I."/>
            <person name="Powell A.J."/>
            <person name="Barry K."/>
            <person name="Miller A.N."/>
            <person name="Grigoriev I.V."/>
            <person name="Debuchy R."/>
            <person name="Gladieux P."/>
            <person name="Hiltunen Thoren M."/>
            <person name="Johannesson H."/>
        </authorList>
    </citation>
    <scope>NUCLEOTIDE SEQUENCE</scope>
    <source>
        <strain evidence="1">CBS 757.83</strain>
    </source>
</reference>
<reference evidence="1" key="2">
    <citation type="submission" date="2023-05" db="EMBL/GenBank/DDBJ databases">
        <authorList>
            <consortium name="Lawrence Berkeley National Laboratory"/>
            <person name="Steindorff A."/>
            <person name="Hensen N."/>
            <person name="Bonometti L."/>
            <person name="Westerberg I."/>
            <person name="Brannstrom I.O."/>
            <person name="Guillou S."/>
            <person name="Cros-Aarteil S."/>
            <person name="Calhoun S."/>
            <person name="Haridas S."/>
            <person name="Kuo A."/>
            <person name="Mondo S."/>
            <person name="Pangilinan J."/>
            <person name="Riley R."/>
            <person name="Labutti K."/>
            <person name="Andreopoulos B."/>
            <person name="Lipzen A."/>
            <person name="Chen C."/>
            <person name="Yanf M."/>
            <person name="Daum C."/>
            <person name="Ng V."/>
            <person name="Clum A."/>
            <person name="Ohm R."/>
            <person name="Martin F."/>
            <person name="Silar P."/>
            <person name="Natvig D."/>
            <person name="Lalanne C."/>
            <person name="Gautier V."/>
            <person name="Ament-Velasquez S.L."/>
            <person name="Kruys A."/>
            <person name="Hutchinson M.I."/>
            <person name="Powell A.J."/>
            <person name="Barry K."/>
            <person name="Miller A.N."/>
            <person name="Grigoriev I.V."/>
            <person name="Debuchy R."/>
            <person name="Gladieux P."/>
            <person name="Thoren M.H."/>
            <person name="Johannesson H."/>
        </authorList>
    </citation>
    <scope>NUCLEOTIDE SEQUENCE</scope>
    <source>
        <strain evidence="1">CBS 757.83</strain>
    </source>
</reference>
<protein>
    <submittedName>
        <fullName evidence="1">Uncharacterized protein</fullName>
    </submittedName>
</protein>
<dbReference type="Proteomes" id="UP001305647">
    <property type="component" value="Unassembled WGS sequence"/>
</dbReference>
<dbReference type="EMBL" id="MU863676">
    <property type="protein sequence ID" value="KAK4097377.1"/>
    <property type="molecule type" value="Genomic_DNA"/>
</dbReference>
<sequence length="72" mass="7913">MHTSGIRHAYVMQASAPGPSLKAWSHAHPVMVILALFVQYYLYVQADQTVCVVPVTFGMSMWDSSGPTFPLS</sequence>
<name>A0AAN6SYC6_9PEZI</name>